<protein>
    <submittedName>
        <fullName evidence="1">JK_1P</fullName>
    </submittedName>
</protein>
<evidence type="ECO:0000313" key="1">
    <source>
        <dbReference type="EMBL" id="AAZ29251.1"/>
    </source>
</evidence>
<dbReference type="RefSeq" id="YP_277441.1">
    <property type="nucleotide sequence ID" value="NC_007291.1"/>
</dbReference>
<accession>Q45Q15</accession>
<evidence type="ECO:0000313" key="2">
    <source>
        <dbReference type="Proteomes" id="UP000000969"/>
    </source>
</evidence>
<dbReference type="EMBL" id="DQ121662">
    <property type="protein sequence ID" value="AAZ29251.1"/>
    <property type="molecule type" value="Genomic_DNA"/>
</dbReference>
<organism evidence="1 2">
    <name type="scientific">Escherichia phage Jk06</name>
    <dbReference type="NCBI Taxonomy" id="2886922"/>
    <lineage>
        <taxon>Viruses</taxon>
        <taxon>Duplodnaviria</taxon>
        <taxon>Heunggongvirae</taxon>
        <taxon>Uroviricota</taxon>
        <taxon>Caudoviricetes</taxon>
        <taxon>Drexlerviridae</taxon>
        <taxon>Rogunavirinae</taxon>
        <taxon>Rogunavirus</taxon>
        <taxon>Rogunavirus Jk06</taxon>
    </lineage>
</organism>
<dbReference type="KEGG" id="vg:3562318"/>
<sequence>MEIMPQGILIDLNDGRPAMEITAGLRVPAVTGSINTSGLSSPASSWDFGLTMTPGSTAFCLPTQAVYVDAYDVIPEVYYMNGFSKVNDGVGRITLSNFNGANGRILQFGGQCFEILPASSQSSPGVLVENSTDFTAISSNSRLMTAAWVGGIQVNGSASLPVAAFLLVNGITKTVSLESDGSTIWCRDITYNGIDDVAASTYVQLVIFNNTPPVAGPGLTISNSAGQIVFSSVRRPFVLSGFMQINNGYQSVNGGFFPILRCGATTRVTGGYNNLRYKGVCMSGGSVRAVPGTVIGNYSTQTGAQFPFDTNISMALPFIPNFY</sequence>
<proteinExistence type="predicted"/>
<reference evidence="1 2" key="1">
    <citation type="submission" date="2005-07" db="EMBL/GenBank/DDBJ databases">
        <title>Bacteriophage JK06 is a highly specific type for pathogenic E. coli O157:H7.</title>
        <authorList>
            <person name="Kagan J."/>
            <person name="Kuhn J."/>
        </authorList>
    </citation>
    <scope>NUCLEOTIDE SEQUENCE [LARGE SCALE GENOMIC DNA]</scope>
</reference>
<dbReference type="InterPro" id="IPR045604">
    <property type="entry name" value="DUF6453"/>
</dbReference>
<gene>
    <name evidence="1" type="ORF">JK_1</name>
</gene>
<dbReference type="Pfam" id="PF20051">
    <property type="entry name" value="DUF6453"/>
    <property type="match status" value="1"/>
</dbReference>
<keyword evidence="2" id="KW-1185">Reference proteome</keyword>
<dbReference type="GeneID" id="3562318"/>
<dbReference type="Proteomes" id="UP000000969">
    <property type="component" value="Segment"/>
</dbReference>
<name>Q45Q15_9CAUD</name>